<evidence type="ECO:0000256" key="1">
    <source>
        <dbReference type="ARBA" id="ARBA00004123"/>
    </source>
</evidence>
<feature type="compositionally biased region" description="Acidic residues" evidence="11">
    <location>
        <begin position="1446"/>
        <end position="1463"/>
    </location>
</feature>
<dbReference type="SMART" id="SM00490">
    <property type="entry name" value="HELICc"/>
    <property type="match status" value="1"/>
</dbReference>
<dbReference type="GO" id="GO:0016887">
    <property type="term" value="F:ATP hydrolysis activity"/>
    <property type="evidence" value="ECO:0007669"/>
    <property type="project" value="TreeGrafter"/>
</dbReference>
<evidence type="ECO:0000256" key="10">
    <source>
        <dbReference type="PROSITE-ProRule" id="PRU00723"/>
    </source>
</evidence>
<dbReference type="Gene3D" id="2.40.50.40">
    <property type="match status" value="1"/>
</dbReference>
<dbReference type="Pfam" id="PF23614">
    <property type="entry name" value="DUF7141"/>
    <property type="match status" value="1"/>
</dbReference>
<dbReference type="Proteomes" id="UP000613401">
    <property type="component" value="Unassembled WGS sequence"/>
</dbReference>
<feature type="zinc finger region" description="C3H1-type" evidence="10">
    <location>
        <begin position="1923"/>
        <end position="1952"/>
    </location>
</feature>
<dbReference type="Pfam" id="PF15446">
    <property type="entry name" value="zf-PHD-like"/>
    <property type="match status" value="1"/>
</dbReference>
<dbReference type="GO" id="GO:0005524">
    <property type="term" value="F:ATP binding"/>
    <property type="evidence" value="ECO:0007669"/>
    <property type="project" value="UniProtKB-KW"/>
</dbReference>
<evidence type="ECO:0000256" key="9">
    <source>
        <dbReference type="ARBA" id="ARBA00023242"/>
    </source>
</evidence>
<dbReference type="GO" id="GO:0005634">
    <property type="term" value="C:nucleus"/>
    <property type="evidence" value="ECO:0007669"/>
    <property type="project" value="UniProtKB-SubCell"/>
</dbReference>
<dbReference type="SMART" id="SM00249">
    <property type="entry name" value="PHD"/>
    <property type="match status" value="2"/>
</dbReference>
<feature type="domain" description="Helicase ATP-binding" evidence="13">
    <location>
        <begin position="848"/>
        <end position="1020"/>
    </location>
</feature>
<keyword evidence="7 10" id="KW-0862">Zinc</keyword>
<dbReference type="PROSITE" id="PS51192">
    <property type="entry name" value="HELICASE_ATP_BIND_1"/>
    <property type="match status" value="1"/>
</dbReference>
<evidence type="ECO:0000259" key="13">
    <source>
        <dbReference type="PROSITE" id="PS51192"/>
    </source>
</evidence>
<evidence type="ECO:0000256" key="11">
    <source>
        <dbReference type="SAM" id="MobiDB-lite"/>
    </source>
</evidence>
<dbReference type="Pfam" id="PF00271">
    <property type="entry name" value="Helicase_C"/>
    <property type="match status" value="1"/>
</dbReference>
<keyword evidence="6" id="KW-0378">Hydrolase</keyword>
<feature type="region of interest" description="Disordered" evidence="11">
    <location>
        <begin position="204"/>
        <end position="224"/>
    </location>
</feature>
<evidence type="ECO:0000259" key="12">
    <source>
        <dbReference type="PROSITE" id="PS50103"/>
    </source>
</evidence>
<organism evidence="15 16">
    <name type="scientific">Colletotrichum gloeosporioides</name>
    <name type="common">Anthracnose fungus</name>
    <name type="synonym">Glomerella cingulata</name>
    <dbReference type="NCBI Taxonomy" id="474922"/>
    <lineage>
        <taxon>Eukaryota</taxon>
        <taxon>Fungi</taxon>
        <taxon>Dikarya</taxon>
        <taxon>Ascomycota</taxon>
        <taxon>Pezizomycotina</taxon>
        <taxon>Sordariomycetes</taxon>
        <taxon>Hypocreomycetidae</taxon>
        <taxon>Glomerellales</taxon>
        <taxon>Glomerellaceae</taxon>
        <taxon>Colletotrichum</taxon>
        <taxon>Colletotrichum gloeosporioides species complex</taxon>
    </lineage>
</organism>
<keyword evidence="4" id="KW-0547">Nucleotide-binding</keyword>
<dbReference type="GO" id="GO:0140658">
    <property type="term" value="F:ATP-dependent chromatin remodeler activity"/>
    <property type="evidence" value="ECO:0007669"/>
    <property type="project" value="TreeGrafter"/>
</dbReference>
<feature type="domain" description="Helicase C-terminal" evidence="14">
    <location>
        <begin position="1153"/>
        <end position="1305"/>
    </location>
</feature>
<dbReference type="InterPro" id="IPR027417">
    <property type="entry name" value="P-loop_NTPase"/>
</dbReference>
<feature type="region of interest" description="Disordered" evidence="11">
    <location>
        <begin position="1610"/>
        <end position="1648"/>
    </location>
</feature>
<comment type="caution">
    <text evidence="15">The sequence shown here is derived from an EMBL/GenBank/DDBJ whole genome shotgun (WGS) entry which is preliminary data.</text>
</comment>
<feature type="compositionally biased region" description="Polar residues" evidence="11">
    <location>
        <begin position="1511"/>
        <end position="1538"/>
    </location>
</feature>
<comment type="subunit">
    <text evidence="2">Component of the NuA4 histone acetyltransferase complex.</text>
</comment>
<evidence type="ECO:0000256" key="8">
    <source>
        <dbReference type="ARBA" id="ARBA00022840"/>
    </source>
</evidence>
<dbReference type="PANTHER" id="PTHR45623:SF17">
    <property type="entry name" value="CHROMODOMAIN-HELICASE-DNA-BINDING PROTEIN 3-RELATED"/>
    <property type="match status" value="1"/>
</dbReference>
<dbReference type="PANTHER" id="PTHR45623">
    <property type="entry name" value="CHROMODOMAIN-HELICASE-DNA-BINDING PROTEIN 3-RELATED-RELATED"/>
    <property type="match status" value="1"/>
</dbReference>
<feature type="domain" description="C3H1-type" evidence="12">
    <location>
        <begin position="1923"/>
        <end position="1952"/>
    </location>
</feature>
<dbReference type="InterPro" id="IPR001650">
    <property type="entry name" value="Helicase_C-like"/>
</dbReference>
<evidence type="ECO:0000313" key="16">
    <source>
        <dbReference type="Proteomes" id="UP000613401"/>
    </source>
</evidence>
<evidence type="ECO:0000256" key="6">
    <source>
        <dbReference type="ARBA" id="ARBA00022801"/>
    </source>
</evidence>
<dbReference type="SUPFAM" id="SSF52540">
    <property type="entry name" value="P-loop containing nucleoside triphosphate hydrolases"/>
    <property type="match status" value="2"/>
</dbReference>
<dbReference type="InterPro" id="IPR049730">
    <property type="entry name" value="SNF2/RAD54-like_C"/>
</dbReference>
<dbReference type="GO" id="GO:0008270">
    <property type="term" value="F:zinc ion binding"/>
    <property type="evidence" value="ECO:0007669"/>
    <property type="project" value="UniProtKB-KW"/>
</dbReference>
<keyword evidence="8" id="KW-0067">ATP-binding</keyword>
<keyword evidence="9" id="KW-0539">Nucleus</keyword>
<dbReference type="InterPro" id="IPR014001">
    <property type="entry name" value="Helicase_ATP-bd"/>
</dbReference>
<dbReference type="Pfam" id="PF00176">
    <property type="entry name" value="SNF2-rel_dom"/>
    <property type="match status" value="1"/>
</dbReference>
<dbReference type="InterPro" id="IPR000571">
    <property type="entry name" value="Znf_CCCH"/>
</dbReference>
<feature type="region of interest" description="Disordered" evidence="11">
    <location>
        <begin position="1"/>
        <end position="29"/>
    </location>
</feature>
<dbReference type="InterPro" id="IPR001965">
    <property type="entry name" value="Znf_PHD"/>
</dbReference>
<feature type="compositionally biased region" description="Basic and acidic residues" evidence="11">
    <location>
        <begin position="1464"/>
        <end position="1487"/>
    </location>
</feature>
<dbReference type="PROSITE" id="PS50103">
    <property type="entry name" value="ZF_C3H1"/>
    <property type="match status" value="1"/>
</dbReference>
<keyword evidence="16" id="KW-1185">Reference proteome</keyword>
<keyword evidence="5 10" id="KW-0863">Zinc-finger</keyword>
<dbReference type="CDD" id="cd17919">
    <property type="entry name" value="DEXHc_Snf"/>
    <property type="match status" value="1"/>
</dbReference>
<dbReference type="GO" id="GO:0042393">
    <property type="term" value="F:histone binding"/>
    <property type="evidence" value="ECO:0007669"/>
    <property type="project" value="TreeGrafter"/>
</dbReference>
<gene>
    <name evidence="15" type="ORF">GCG54_00011391</name>
</gene>
<dbReference type="InterPro" id="IPR038718">
    <property type="entry name" value="SNF2-like_sf"/>
</dbReference>
<name>A0A8H4FP20_COLGL</name>
<dbReference type="InterPro" id="IPR041684">
    <property type="entry name" value="Znf-PHD-like"/>
</dbReference>
<feature type="compositionally biased region" description="Acidic residues" evidence="11">
    <location>
        <begin position="1"/>
        <end position="12"/>
    </location>
</feature>
<dbReference type="PROSITE" id="PS51194">
    <property type="entry name" value="HELICASE_CTER"/>
    <property type="match status" value="1"/>
</dbReference>
<dbReference type="GeneID" id="69018517"/>
<dbReference type="SUPFAM" id="SSF57903">
    <property type="entry name" value="FYVE/PHD zinc finger"/>
    <property type="match status" value="1"/>
</dbReference>
<feature type="compositionally biased region" description="Basic and acidic residues" evidence="11">
    <location>
        <begin position="391"/>
        <end position="410"/>
    </location>
</feature>
<evidence type="ECO:0000256" key="3">
    <source>
        <dbReference type="ARBA" id="ARBA00022723"/>
    </source>
</evidence>
<evidence type="ECO:0000313" key="15">
    <source>
        <dbReference type="EMBL" id="KAF3809195.1"/>
    </source>
</evidence>
<evidence type="ECO:0000259" key="14">
    <source>
        <dbReference type="PROSITE" id="PS51194"/>
    </source>
</evidence>
<keyword evidence="3 10" id="KW-0479">Metal-binding</keyword>
<feature type="compositionally biased region" description="Polar residues" evidence="11">
    <location>
        <begin position="1552"/>
        <end position="1568"/>
    </location>
</feature>
<feature type="region of interest" description="Disordered" evidence="11">
    <location>
        <begin position="1423"/>
        <end position="1538"/>
    </location>
</feature>
<evidence type="ECO:0000256" key="5">
    <source>
        <dbReference type="ARBA" id="ARBA00022771"/>
    </source>
</evidence>
<reference evidence="15" key="2">
    <citation type="submission" date="2020-03" db="EMBL/GenBank/DDBJ databases">
        <authorList>
            <person name="Fu F.-F."/>
            <person name="Chen J."/>
        </authorList>
    </citation>
    <scope>NUCLEOTIDE SEQUENCE</scope>
    <source>
        <strain evidence="15">Lc1</strain>
    </source>
</reference>
<evidence type="ECO:0000256" key="2">
    <source>
        <dbReference type="ARBA" id="ARBA00011353"/>
    </source>
</evidence>
<dbReference type="InterPro" id="IPR056616">
    <property type="entry name" value="Chromo_MIT1"/>
</dbReference>
<dbReference type="Gene3D" id="3.40.50.10810">
    <property type="entry name" value="Tandem AAA-ATPase domain"/>
    <property type="match status" value="1"/>
</dbReference>
<feature type="region of interest" description="Disordered" evidence="11">
    <location>
        <begin position="1998"/>
        <end position="2056"/>
    </location>
</feature>
<feature type="compositionally biased region" description="Polar residues" evidence="11">
    <location>
        <begin position="325"/>
        <end position="339"/>
    </location>
</feature>
<proteinExistence type="predicted"/>
<evidence type="ECO:0000256" key="7">
    <source>
        <dbReference type="ARBA" id="ARBA00022833"/>
    </source>
</evidence>
<dbReference type="RefSeq" id="XP_045268354.1">
    <property type="nucleotide sequence ID" value="XM_045411296.1"/>
</dbReference>
<dbReference type="GO" id="GO:0003677">
    <property type="term" value="F:DNA binding"/>
    <property type="evidence" value="ECO:0007669"/>
    <property type="project" value="TreeGrafter"/>
</dbReference>
<reference evidence="15" key="1">
    <citation type="journal article" date="2020" name="Phytopathology">
        <title>Genome sequence and comparative analysis of Colletotrichum gloeosporioides isolated from Liriodendron leaves.</title>
        <authorList>
            <person name="Fu F.F."/>
            <person name="Hao Z."/>
            <person name="Wang P."/>
            <person name="Lu Y."/>
            <person name="Xue L.J."/>
            <person name="Wei G."/>
            <person name="Tian Y."/>
            <person name="Baishi H."/>
            <person name="Xu H."/>
            <person name="Shi J."/>
            <person name="Cheng T."/>
            <person name="Wang G."/>
            <person name="Yi Y."/>
            <person name="Chen J."/>
        </authorList>
    </citation>
    <scope>NUCLEOTIDE SEQUENCE</scope>
    <source>
        <strain evidence="15">Lc1</strain>
    </source>
</reference>
<feature type="region of interest" description="Disordered" evidence="11">
    <location>
        <begin position="1552"/>
        <end position="1598"/>
    </location>
</feature>
<protein>
    <submittedName>
        <fullName evidence="15">Chromatin remodeling factor mit1</fullName>
    </submittedName>
</protein>
<comment type="subcellular location">
    <subcellularLocation>
        <location evidence="1">Nucleus</location>
    </subcellularLocation>
</comment>
<evidence type="ECO:0000256" key="4">
    <source>
        <dbReference type="ARBA" id="ARBA00022741"/>
    </source>
</evidence>
<dbReference type="SUPFAM" id="SSF54160">
    <property type="entry name" value="Chromo domain-like"/>
    <property type="match status" value="1"/>
</dbReference>
<dbReference type="Pfam" id="PF23615">
    <property type="entry name" value="Chromo_MIT1"/>
    <property type="match status" value="1"/>
</dbReference>
<dbReference type="InterPro" id="IPR011011">
    <property type="entry name" value="Znf_FYVE_PHD"/>
</dbReference>
<sequence length="2117" mass="237266">MEDFTNTADDDTTQSVTGSPSDALIGLDQSDPAINEEIVKEATVDTFDGAFPTDAAAKDQLSQGATIQDSEGFDPDEPLLSIDTYEESAPVAATSEPVVDLNTASAEAAEGVPEYITHGRVRPVRIEIVLRRLSPEECAQYRTIQSDVVDEVIGEVEGPESELWYSVEFTDGRQDIISFGDLLAYDGGESALQKMQGAVDSEVETGAFHGQKRSWEDTLEDSEADSQADLDLMELDEEELPRQSKRQRSVLQRSARLTSIIDTDDEDEDQVYSRRSRRQRTTTRQSSRQNSHAAVSDDEDESRRTRSRRHESSQPQRQLRERTQKQLTLTSMAFGNPSLTRDDDMDELSQDAPPQQSDGEDDDFTFITSDLQPKPGRGRRKQPRRSKSSKARPEAKPRSRDSSIEFEDRRRSGRSTRNKASMLDSAPMDEESFYIEDTAPVGAPRVMNVKEVFKQLPHDSPFLTFHSDICSSCNVGPAANKGPLISCQGCSMSFHKVCLGYRSAREHLVTKVGAEDFVLQCKYCIGFYGKKDKHAPRHHNCQGCEKPGRSCAAFSPRRTPKQEEKLRVENGGEDPIAPVDPALVNNAENVLFRCTSCKRGWHYEHLPSSQMETDLSDIRDQRLSEYSVDWKCHDCAMVSHKIQTLVAWRLAKKDSFSDGMTYSDFYEDEKDYLIKWADCSYFHCTWMPGAWVFHMAPGAMRNSFAKRDAEQNLSLRWTTDEAIPEEYLLTDVILAAKVKNGRARSLQDDMERIGSVDKIYVKFQGLGYDEAVWDKPPKPDTGEIYNTFKAAYYEYLTGKYFVSPSNHKMKQRVNDWKEEKFVALTEQPKAIRRGNLMAYQLEGVNWLLYNYHEDKNVILADEMGLGKTVQVVSLISALALGEPKCWPFLVVVPNATCPNWRREIKQWAPELRVVTYHGGKQPQELAYKYELFPNGSSDIKAHVVVMSYDSAQDDRTRNLFRSVQWAGLIVDEGQRLKNDKSLLYLALRAMRFPFRLLLTGTPLQNNKRELFNLLQFIDPTQNAEKLDEQYQELNAQNLPELHGRIKQYFLRRTKAQVLKFLPPMAQIIVPVSMSILQEKLCKSIMAKSPDLIKAIFADDKINKKERGSLNNILMQLRKCLCHPFMYSDAIEERAVDQVKMHENLVSASGKLMLLSIMLPKLKERGHRVLIFSQFLDQLDIVEDFLNGLGFLHRRLDGKINSHEKQKHIDAFNAPDSEVFAFLLSTRAGGVGINLATADTVIILDPDFNPHQDIQAISRAHRIGQKHKVLCFQLMTKNSAEEKIMQIGRKKMALDHVLIEAMDDTGEPDDLESILKFGATALFSDDQNEKDIIRYDEASVEKLLDRSHIEQTSTGQDESAESTFSFARVWANDKGGFEDNLAEENEPTVNPNVWEEILAEREAEAKRLAELNKEVLGRGGRRRQAVNYKTNAPMATDVAVDHSGSSDNDEDFVGGEDEEPDTDPEDRNTMSKEDALYAENTKERRRGILQDVKVGQVNPPKTSTKKDAKVNPKQNQNHPVQSHSIQGYPNQGLQQGSQANQGFQGIAAQRAYQNGTQSGQKYPSTNPSGYSDPVQPGLQIFPLANGGKRGRPPKYGRPLKYDMAWLDNVHIQSNTGSGPQPPGSGPQLPNSANFNKPEKSSRKTSSGPFQMHPNAIACATCGLRHLLPQCPVFTTEIQLRLALDTFQHWPAKARTPAAEQSCSPPASRTSTRGTTPDFDPSASITNGISGVRICGMETSTSLQARDHRYPGEMPPASFRRYQPQHHHQQQAPMRHMLANAAPAPRSIDAPNWRVGTNMTTAAAQVHGHYHTPSLTSGPEYLAMGAPTAEHQPATDQGQDMGVDTSGFYAYCLDRGNGNYTRLVPADTLPPLVGIPAVQHGAEGMLVLPSPRGLDHQNPSAGTIQPVAFKKRIDHIVASSPAPPKKPKIYCDKWVHEGVCAFTQQGCKYKHEMPLDKATQHSLGLFHGLPTWWKKQQAELQRQQQQQEASGTETFYDTRQPQLGALPSPIKSEKDLSSPARASQSWRRVEGVRGQGHMRSASPLRQNESGYRTAAEQRTAYPQGMVSPASPCVWGPIGPPSKRTADHPHRYHQSLSGFGMPNSFSMLNDMGERDTGSRY</sequence>
<feature type="region of interest" description="Disordered" evidence="11">
    <location>
        <begin position="265"/>
        <end position="425"/>
    </location>
</feature>
<feature type="region of interest" description="Disordered" evidence="11">
    <location>
        <begin position="1693"/>
        <end position="1722"/>
    </location>
</feature>
<dbReference type="CDD" id="cd18660">
    <property type="entry name" value="CD1_tandem"/>
    <property type="match status" value="1"/>
</dbReference>
<dbReference type="InterPro" id="IPR016197">
    <property type="entry name" value="Chromo-like_dom_sf"/>
</dbReference>
<dbReference type="CDD" id="cd15489">
    <property type="entry name" value="PHD_SF"/>
    <property type="match status" value="1"/>
</dbReference>
<accession>A0A8H4FP20</accession>
<dbReference type="SMART" id="SM00487">
    <property type="entry name" value="DEXDc"/>
    <property type="match status" value="1"/>
</dbReference>
<dbReference type="Gene3D" id="3.40.50.300">
    <property type="entry name" value="P-loop containing nucleotide triphosphate hydrolases"/>
    <property type="match status" value="1"/>
</dbReference>
<dbReference type="EMBL" id="WVTB01000017">
    <property type="protein sequence ID" value="KAF3809195.1"/>
    <property type="molecule type" value="Genomic_DNA"/>
</dbReference>
<dbReference type="CDD" id="cd18793">
    <property type="entry name" value="SF2_C_SNF"/>
    <property type="match status" value="1"/>
</dbReference>
<feature type="compositionally biased region" description="Polar residues" evidence="11">
    <location>
        <begin position="1697"/>
        <end position="1713"/>
    </location>
</feature>
<feature type="compositionally biased region" description="Basic residues" evidence="11">
    <location>
        <begin position="376"/>
        <end position="390"/>
    </location>
</feature>
<dbReference type="InterPro" id="IPR055565">
    <property type="entry name" value="DUF7141"/>
</dbReference>
<dbReference type="GO" id="GO:0000785">
    <property type="term" value="C:chromatin"/>
    <property type="evidence" value="ECO:0007669"/>
    <property type="project" value="TreeGrafter"/>
</dbReference>
<dbReference type="GO" id="GO:0003682">
    <property type="term" value="F:chromatin binding"/>
    <property type="evidence" value="ECO:0007669"/>
    <property type="project" value="TreeGrafter"/>
</dbReference>
<dbReference type="InterPro" id="IPR000330">
    <property type="entry name" value="SNF2_N"/>
</dbReference>